<dbReference type="AlphaFoldDB" id="A0A1Y4IH72"/>
<name>A0A1Y4IH72_PARDI</name>
<protein>
    <recommendedName>
        <fullName evidence="3">Nucleotidyltransferase family protein</fullName>
    </recommendedName>
</protein>
<dbReference type="EMBL" id="NFJX01000006">
    <property type="protein sequence ID" value="OUP19667.1"/>
    <property type="molecule type" value="Genomic_DNA"/>
</dbReference>
<organism evidence="1 2">
    <name type="scientific">Parabacteroides distasonis</name>
    <dbReference type="NCBI Taxonomy" id="823"/>
    <lineage>
        <taxon>Bacteria</taxon>
        <taxon>Pseudomonadati</taxon>
        <taxon>Bacteroidota</taxon>
        <taxon>Bacteroidia</taxon>
        <taxon>Bacteroidales</taxon>
        <taxon>Tannerellaceae</taxon>
        <taxon>Parabacteroides</taxon>
    </lineage>
</organism>
<evidence type="ECO:0008006" key="3">
    <source>
        <dbReference type="Google" id="ProtNLM"/>
    </source>
</evidence>
<dbReference type="InterPro" id="IPR039498">
    <property type="entry name" value="NTP_transf_5"/>
</dbReference>
<proteinExistence type="predicted"/>
<accession>A0A1Y4IH72</accession>
<dbReference type="RefSeq" id="WP_087344077.1">
    <property type="nucleotide sequence ID" value="NZ_JAQMQD010000005.1"/>
</dbReference>
<dbReference type="Proteomes" id="UP000195950">
    <property type="component" value="Unassembled WGS sequence"/>
</dbReference>
<sequence>MAKGGRDRMTADDERRFFSLLRAGLWDKDVELCLFGSPVDWQSLLEQGRKQTVLGVLADGIGKLPPALRPPFPIHRSLQQELLHIRQGHILLNHVLQEIWEKLACAGIRPVLLKGQGMAQYYVCPEQRQCGDIDLYVGPEQYDHACQVLKKYGKPTGEENESSKHRHFHRNGVIIEIHRLAGTFSDPLTNKRFQRLTRTYLHEDGYYFEKLKGTDVSLPPVNFDALFLFFHMVGHFIHGGVGLRQVCDWALFLSARSADIDKERLSREIRFLHMEKFWRLFGGIAVDYLGLSGNEFPDFFFTDKKEMRRAMNLILETGNFGHYFFDLSLRPKNYYGGKLYGFYCRVRWQREVFSFAPWMLLRGGLVDFWGSIKTVLTHK</sequence>
<evidence type="ECO:0000313" key="2">
    <source>
        <dbReference type="Proteomes" id="UP000195950"/>
    </source>
</evidence>
<reference evidence="2" key="1">
    <citation type="submission" date="2017-04" db="EMBL/GenBank/DDBJ databases">
        <title>Function of individual gut microbiota members based on whole genome sequencing of pure cultures obtained from chicken caecum.</title>
        <authorList>
            <person name="Medvecky M."/>
            <person name="Cejkova D."/>
            <person name="Polansky O."/>
            <person name="Karasova D."/>
            <person name="Kubasova T."/>
            <person name="Cizek A."/>
            <person name="Rychlik I."/>
        </authorList>
    </citation>
    <scope>NUCLEOTIDE SEQUENCE [LARGE SCALE GENOMIC DNA]</scope>
    <source>
        <strain evidence="2">An199</strain>
    </source>
</reference>
<gene>
    <name evidence="1" type="ORF">B5F32_09115</name>
</gene>
<dbReference type="Pfam" id="PF14907">
    <property type="entry name" value="NTP_transf_5"/>
    <property type="match status" value="1"/>
</dbReference>
<comment type="caution">
    <text evidence="1">The sequence shown here is derived from an EMBL/GenBank/DDBJ whole genome shotgun (WGS) entry which is preliminary data.</text>
</comment>
<evidence type="ECO:0000313" key="1">
    <source>
        <dbReference type="EMBL" id="OUP19667.1"/>
    </source>
</evidence>